<evidence type="ECO:0000256" key="1">
    <source>
        <dbReference type="SAM" id="Coils"/>
    </source>
</evidence>
<dbReference type="Proteomes" id="UP000242474">
    <property type="component" value="Unassembled WGS sequence"/>
</dbReference>
<protein>
    <submittedName>
        <fullName evidence="3">Uncharacterized protein</fullName>
    </submittedName>
</protein>
<proteinExistence type="predicted"/>
<dbReference type="EMBL" id="KZ303496">
    <property type="protein sequence ID" value="PIA17113.1"/>
    <property type="molecule type" value="Genomic_DNA"/>
</dbReference>
<feature type="compositionally biased region" description="Polar residues" evidence="2">
    <location>
        <begin position="1"/>
        <end position="16"/>
    </location>
</feature>
<feature type="coiled-coil region" evidence="1">
    <location>
        <begin position="287"/>
        <end position="328"/>
    </location>
</feature>
<gene>
    <name evidence="3" type="ORF">COEREDRAFT_86511</name>
</gene>
<feature type="compositionally biased region" description="Low complexity" evidence="2">
    <location>
        <begin position="22"/>
        <end position="35"/>
    </location>
</feature>
<keyword evidence="1" id="KW-0175">Coiled coil</keyword>
<feature type="compositionally biased region" description="Basic and acidic residues" evidence="2">
    <location>
        <begin position="38"/>
        <end position="54"/>
    </location>
</feature>
<feature type="region of interest" description="Disordered" evidence="2">
    <location>
        <begin position="1"/>
        <end position="87"/>
    </location>
</feature>
<name>A0A2G5BDM9_COERN</name>
<feature type="region of interest" description="Disordered" evidence="2">
    <location>
        <begin position="181"/>
        <end position="200"/>
    </location>
</feature>
<sequence length="435" mass="49074">MHIFSSPKQRSSNQTLVHRKSLASSLSSSVKSLFSKHTHSESVSDTAQRQDKPSKRNSAAVDYRKVRQVGSTQSFSPGDNYDTAKPPDRYSQARARVLAETVCRLQQTRPSAPLSPSSICTGKTLPYCPEEDEYDDQVQVPDAAHKPENGNFDGIPHFASDLSEASSTSSSRTFAVHNQSASFNNTGSSSSSSFSPVGATRSKSLLNSSREALSVPYADVHYLDHTGNRASTIGVQNADYKQRAASRSKQRYSVAISQNISRRFQTQMTHEYEQRIYCLHTHYADVIGRMEARSKSDTDQLQKLQQQLDTLRQTNHQLKARETELNKRLHRTSSNWGLGEASVLGESRGVSKNFIDFVDHNQDEVQRLTRETATAQQWVITLAELTIGPKKERQTWDEWLNICLDVLQKRRNHQKEQEWLKKIGWRSTIQITASQ</sequence>
<accession>A0A2G5BDM9</accession>
<reference evidence="3 4" key="1">
    <citation type="journal article" date="2015" name="Genome Biol. Evol.">
        <title>Phylogenomic analyses indicate that early fungi evolved digesting cell walls of algal ancestors of land plants.</title>
        <authorList>
            <person name="Chang Y."/>
            <person name="Wang S."/>
            <person name="Sekimoto S."/>
            <person name="Aerts A.L."/>
            <person name="Choi C."/>
            <person name="Clum A."/>
            <person name="LaButti K.M."/>
            <person name="Lindquist E.A."/>
            <person name="Yee Ngan C."/>
            <person name="Ohm R.A."/>
            <person name="Salamov A.A."/>
            <person name="Grigoriev I.V."/>
            <person name="Spatafora J.W."/>
            <person name="Berbee M.L."/>
        </authorList>
    </citation>
    <scope>NUCLEOTIDE SEQUENCE [LARGE SCALE GENOMIC DNA]</scope>
    <source>
        <strain evidence="3 4">NRRL 1564</strain>
    </source>
</reference>
<keyword evidence="4" id="KW-1185">Reference proteome</keyword>
<feature type="region of interest" description="Disordered" evidence="2">
    <location>
        <begin position="142"/>
        <end position="164"/>
    </location>
</feature>
<evidence type="ECO:0000313" key="3">
    <source>
        <dbReference type="EMBL" id="PIA17113.1"/>
    </source>
</evidence>
<dbReference type="OrthoDB" id="5582252at2759"/>
<dbReference type="AlphaFoldDB" id="A0A2G5BDM9"/>
<evidence type="ECO:0000313" key="4">
    <source>
        <dbReference type="Proteomes" id="UP000242474"/>
    </source>
</evidence>
<organism evidence="3 4">
    <name type="scientific">Coemansia reversa (strain ATCC 12441 / NRRL 1564)</name>
    <dbReference type="NCBI Taxonomy" id="763665"/>
    <lineage>
        <taxon>Eukaryota</taxon>
        <taxon>Fungi</taxon>
        <taxon>Fungi incertae sedis</taxon>
        <taxon>Zoopagomycota</taxon>
        <taxon>Kickxellomycotina</taxon>
        <taxon>Kickxellomycetes</taxon>
        <taxon>Kickxellales</taxon>
        <taxon>Kickxellaceae</taxon>
        <taxon>Coemansia</taxon>
    </lineage>
</organism>
<evidence type="ECO:0000256" key="2">
    <source>
        <dbReference type="SAM" id="MobiDB-lite"/>
    </source>
</evidence>